<dbReference type="CDD" id="cd06225">
    <property type="entry name" value="HAMP"/>
    <property type="match status" value="1"/>
</dbReference>
<dbReference type="InterPro" id="IPR024478">
    <property type="entry name" value="HlyB_4HB_MCP"/>
</dbReference>
<feature type="transmembrane region" description="Helical" evidence="4">
    <location>
        <begin position="189"/>
        <end position="207"/>
    </location>
</feature>
<proteinExistence type="inferred from homology"/>
<dbReference type="Proteomes" id="UP001446205">
    <property type="component" value="Unassembled WGS sequence"/>
</dbReference>
<reference evidence="7 8" key="1">
    <citation type="submission" date="2024-04" db="EMBL/GenBank/DDBJ databases">
        <authorList>
            <person name="Abashina T."/>
            <person name="Shaikin A."/>
        </authorList>
    </citation>
    <scope>NUCLEOTIDE SEQUENCE [LARGE SCALE GENOMIC DNA]</scope>
    <source>
        <strain evidence="7 8">AAFK</strain>
    </source>
</reference>
<dbReference type="Pfam" id="PF12729">
    <property type="entry name" value="4HB_MCP_1"/>
    <property type="match status" value="1"/>
</dbReference>
<dbReference type="Pfam" id="PF00672">
    <property type="entry name" value="HAMP"/>
    <property type="match status" value="1"/>
</dbReference>
<dbReference type="CDD" id="cd19411">
    <property type="entry name" value="MCP2201-like_sensor"/>
    <property type="match status" value="1"/>
</dbReference>
<dbReference type="PANTHER" id="PTHR32089:SF112">
    <property type="entry name" value="LYSOZYME-LIKE PROTEIN-RELATED"/>
    <property type="match status" value="1"/>
</dbReference>
<comment type="caution">
    <text evidence="7">The sequence shown here is derived from an EMBL/GenBank/DDBJ whole genome shotgun (WGS) entry which is preliminary data.</text>
</comment>
<dbReference type="SUPFAM" id="SSF58104">
    <property type="entry name" value="Methyl-accepting chemotaxis protein (MCP) signaling domain"/>
    <property type="match status" value="1"/>
</dbReference>
<dbReference type="Pfam" id="PF00015">
    <property type="entry name" value="MCPsignal"/>
    <property type="match status" value="1"/>
</dbReference>
<name>A0ABU9DAP8_9PROT</name>
<dbReference type="RefSeq" id="WP_341370590.1">
    <property type="nucleotide sequence ID" value="NZ_JBBPCO010000006.1"/>
</dbReference>
<keyword evidence="4" id="KW-1133">Transmembrane helix</keyword>
<feature type="transmembrane region" description="Helical" evidence="4">
    <location>
        <begin position="12"/>
        <end position="30"/>
    </location>
</feature>
<gene>
    <name evidence="7" type="ORF">WOB96_07115</name>
</gene>
<dbReference type="InterPro" id="IPR003660">
    <property type="entry name" value="HAMP_dom"/>
</dbReference>
<feature type="domain" description="HAMP" evidence="6">
    <location>
        <begin position="211"/>
        <end position="263"/>
    </location>
</feature>
<evidence type="ECO:0000259" key="5">
    <source>
        <dbReference type="PROSITE" id="PS50111"/>
    </source>
</evidence>
<keyword evidence="8" id="KW-1185">Reference proteome</keyword>
<protein>
    <submittedName>
        <fullName evidence="7">Methyl-accepting chemotaxis protein</fullName>
    </submittedName>
</protein>
<evidence type="ECO:0000256" key="2">
    <source>
        <dbReference type="ARBA" id="ARBA00029447"/>
    </source>
</evidence>
<dbReference type="CDD" id="cd11386">
    <property type="entry name" value="MCP_signal"/>
    <property type="match status" value="1"/>
</dbReference>
<dbReference type="InterPro" id="IPR047347">
    <property type="entry name" value="YvaQ-like_sensor"/>
</dbReference>
<dbReference type="SMART" id="SM00304">
    <property type="entry name" value="HAMP"/>
    <property type="match status" value="1"/>
</dbReference>
<dbReference type="PROSITE" id="PS50111">
    <property type="entry name" value="CHEMOTAXIS_TRANSDUC_2"/>
    <property type="match status" value="1"/>
</dbReference>
<sequence length="540" mass="58102">MFGNWNIGKRLGLGFGLLLVFMAAIALGALQQMASLNQQMDDLANRNLRGVVLTSEMLDAIHIVSRVTRNLILLQDPAAREEQQNTLKEARGQYDKAYAEMSRLVSSPESKGILARIDAARQQTRAVNNQVVQLALAGQSQEAFSILMTQSRAKEKTWREEIRNFGNLEEKRALTAYKAAERTYTRMRLILLGATGLAILLGFFMAIKITRGITGPLHEIEAATGRIASGDLTCKVRVQSRDELGRIADSFNRMSTELRKMIGGIRGSSEQVAASASQLSAASLQLDHDADAQNQQTAQAATAMEEMSATVTEVARSAASAAQFAREANDTAQRGGQVVRQTVDGMRQISQSVGSSAEVVSALDQSSAEIGKIVSVIADIADQTNLLALNAAIEAARAGEQGRGFAVVADEVRKLAERTATATGEIGRMIETIRRDTQQAVNTMGGARQEVEDGMRLAGQAGQSLQQILEGAHQLSDMITQIATASEEQSAVASEIAGNVETIANLATRGKANISESAQSAQNLTRVSEELRQTVNRFKV</sequence>
<keyword evidence="1 3" id="KW-0807">Transducer</keyword>
<evidence type="ECO:0000256" key="4">
    <source>
        <dbReference type="SAM" id="Phobius"/>
    </source>
</evidence>
<evidence type="ECO:0000259" key="6">
    <source>
        <dbReference type="PROSITE" id="PS50885"/>
    </source>
</evidence>
<comment type="similarity">
    <text evidence="2">Belongs to the methyl-accepting chemotaxis (MCP) protein family.</text>
</comment>
<dbReference type="PANTHER" id="PTHR32089">
    <property type="entry name" value="METHYL-ACCEPTING CHEMOTAXIS PROTEIN MCPB"/>
    <property type="match status" value="1"/>
</dbReference>
<keyword evidence="4" id="KW-0812">Transmembrane</keyword>
<dbReference type="Gene3D" id="1.10.287.950">
    <property type="entry name" value="Methyl-accepting chemotaxis protein"/>
    <property type="match status" value="1"/>
</dbReference>
<dbReference type="InterPro" id="IPR004089">
    <property type="entry name" value="MCPsignal_dom"/>
</dbReference>
<evidence type="ECO:0000256" key="3">
    <source>
        <dbReference type="PROSITE-ProRule" id="PRU00284"/>
    </source>
</evidence>
<dbReference type="PROSITE" id="PS50885">
    <property type="entry name" value="HAMP"/>
    <property type="match status" value="1"/>
</dbReference>
<organism evidence="7 8">
    <name type="scientific">Thermithiobacillus plumbiphilus</name>
    <dbReference type="NCBI Taxonomy" id="1729899"/>
    <lineage>
        <taxon>Bacteria</taxon>
        <taxon>Pseudomonadati</taxon>
        <taxon>Pseudomonadota</taxon>
        <taxon>Acidithiobacillia</taxon>
        <taxon>Acidithiobacillales</taxon>
        <taxon>Thermithiobacillaceae</taxon>
        <taxon>Thermithiobacillus</taxon>
    </lineage>
</organism>
<feature type="domain" description="Methyl-accepting transducer" evidence="5">
    <location>
        <begin position="268"/>
        <end position="504"/>
    </location>
</feature>
<dbReference type="SMART" id="SM00283">
    <property type="entry name" value="MA"/>
    <property type="match status" value="1"/>
</dbReference>
<evidence type="ECO:0000313" key="7">
    <source>
        <dbReference type="EMBL" id="MEK8089533.1"/>
    </source>
</evidence>
<evidence type="ECO:0000313" key="8">
    <source>
        <dbReference type="Proteomes" id="UP001446205"/>
    </source>
</evidence>
<dbReference type="EMBL" id="JBBPCO010000006">
    <property type="protein sequence ID" value="MEK8089533.1"/>
    <property type="molecule type" value="Genomic_DNA"/>
</dbReference>
<accession>A0ABU9DAP8</accession>
<keyword evidence="4" id="KW-0472">Membrane</keyword>
<evidence type="ECO:0000256" key="1">
    <source>
        <dbReference type="ARBA" id="ARBA00023224"/>
    </source>
</evidence>